<reference evidence="1" key="1">
    <citation type="submission" date="2019-11" db="EMBL/GenBank/DDBJ databases">
        <authorList>
            <person name="Feng L."/>
        </authorList>
    </citation>
    <scope>NUCLEOTIDE SEQUENCE</scope>
    <source>
        <strain evidence="1">AcaccaeLFYP115</strain>
    </source>
</reference>
<protein>
    <submittedName>
        <fullName evidence="1">Uncharacterized protein</fullName>
    </submittedName>
</protein>
<sequence>MKKFFIYITTFLFVITQSSVIYADSKPADNTEVSSILEKENLSEQDNKTLYKYGLEHGTEKKTSYANRKWKY</sequence>
<accession>A0A6N2S4W1</accession>
<dbReference type="AlphaFoldDB" id="A0A6N2S4W1"/>
<proteinExistence type="predicted"/>
<dbReference type="RefSeq" id="WP_006568987.1">
    <property type="nucleotide sequence ID" value="NZ_BAABZP010000001.1"/>
</dbReference>
<gene>
    <name evidence="1" type="ORF">ACLFYP115_00774</name>
</gene>
<evidence type="ECO:0000313" key="1">
    <source>
        <dbReference type="EMBL" id="VYS88206.1"/>
    </source>
</evidence>
<name>A0A6N2S4W1_9FIRM</name>
<dbReference type="EMBL" id="CACRSQ010000003">
    <property type="protein sequence ID" value="VYS88206.1"/>
    <property type="molecule type" value="Genomic_DNA"/>
</dbReference>
<organism evidence="1">
    <name type="scientific">Anaerostipes caccae</name>
    <dbReference type="NCBI Taxonomy" id="105841"/>
    <lineage>
        <taxon>Bacteria</taxon>
        <taxon>Bacillati</taxon>
        <taxon>Bacillota</taxon>
        <taxon>Clostridia</taxon>
        <taxon>Lachnospirales</taxon>
        <taxon>Lachnospiraceae</taxon>
        <taxon>Anaerostipes</taxon>
    </lineage>
</organism>